<accession>A0A9X2SUL3</accession>
<dbReference type="RefSeq" id="WP_257939856.1">
    <property type="nucleotide sequence ID" value="NZ_JAMZEE010000004.1"/>
</dbReference>
<evidence type="ECO:0000313" key="5">
    <source>
        <dbReference type="EMBL" id="MCR6507179.1"/>
    </source>
</evidence>
<proteinExistence type="inferred from homology"/>
<evidence type="ECO:0000256" key="1">
    <source>
        <dbReference type="ARBA" id="ARBA00006739"/>
    </source>
</evidence>
<dbReference type="Gene3D" id="3.90.550.10">
    <property type="entry name" value="Spore Coat Polysaccharide Biosynthesis Protein SpsA, Chain A"/>
    <property type="match status" value="1"/>
</dbReference>
<evidence type="ECO:0000259" key="4">
    <source>
        <dbReference type="Pfam" id="PF00535"/>
    </source>
</evidence>
<dbReference type="GO" id="GO:0016757">
    <property type="term" value="F:glycosyltransferase activity"/>
    <property type="evidence" value="ECO:0007669"/>
    <property type="project" value="UniProtKB-KW"/>
</dbReference>
<reference evidence="5" key="1">
    <citation type="journal article" date="2022" name="Arch. Microbiol.">
        <title>Bacteroides muris sp. nov. isolated from the cecum of wild-derived house mice.</title>
        <authorList>
            <person name="Fokt H."/>
            <person name="Unni R."/>
            <person name="Repnik U."/>
            <person name="Schmitz R.A."/>
            <person name="Bramkamp M."/>
            <person name="Baines J.F."/>
            <person name="Unterweger D."/>
        </authorList>
    </citation>
    <scope>NUCLEOTIDE SEQUENCE</scope>
    <source>
        <strain evidence="5">KH569_7</strain>
    </source>
</reference>
<comment type="similarity">
    <text evidence="1">Belongs to the glycosyltransferase 2 family.</text>
</comment>
<protein>
    <submittedName>
        <fullName evidence="5">Glycosyltransferase</fullName>
        <ecNumber evidence="5">2.4.-.-</ecNumber>
    </submittedName>
</protein>
<gene>
    <name evidence="5" type="ORF">M1B78_03075</name>
</gene>
<feature type="domain" description="Glycosyltransferase 2-like" evidence="4">
    <location>
        <begin position="12"/>
        <end position="99"/>
    </location>
</feature>
<evidence type="ECO:0000256" key="3">
    <source>
        <dbReference type="ARBA" id="ARBA00022679"/>
    </source>
</evidence>
<dbReference type="InterPro" id="IPR029044">
    <property type="entry name" value="Nucleotide-diphossugar_trans"/>
</dbReference>
<name>A0A9X2SUL3_9BACE</name>
<dbReference type="PANTHER" id="PTHR43179:SF12">
    <property type="entry name" value="GALACTOFURANOSYLTRANSFERASE GLFT2"/>
    <property type="match status" value="1"/>
</dbReference>
<evidence type="ECO:0000313" key="6">
    <source>
        <dbReference type="Proteomes" id="UP001143810"/>
    </source>
</evidence>
<dbReference type="PANTHER" id="PTHR43179">
    <property type="entry name" value="RHAMNOSYLTRANSFERASE WBBL"/>
    <property type="match status" value="1"/>
</dbReference>
<comment type="caution">
    <text evidence="5">The sequence shown here is derived from an EMBL/GenBank/DDBJ whole genome shotgun (WGS) entry which is preliminary data.</text>
</comment>
<dbReference type="EC" id="2.4.-.-" evidence="5"/>
<dbReference type="Pfam" id="PF00535">
    <property type="entry name" value="Glycos_transf_2"/>
    <property type="match status" value="1"/>
</dbReference>
<dbReference type="InterPro" id="IPR001173">
    <property type="entry name" value="Glyco_trans_2-like"/>
</dbReference>
<evidence type="ECO:0000256" key="2">
    <source>
        <dbReference type="ARBA" id="ARBA00022676"/>
    </source>
</evidence>
<dbReference type="SUPFAM" id="SSF53448">
    <property type="entry name" value="Nucleotide-diphospho-sugar transferases"/>
    <property type="match status" value="1"/>
</dbReference>
<reference evidence="5" key="2">
    <citation type="submission" date="2022-04" db="EMBL/GenBank/DDBJ databases">
        <authorList>
            <person name="Fokt H."/>
            <person name="Baines J."/>
        </authorList>
    </citation>
    <scope>NUCLEOTIDE SEQUENCE</scope>
    <source>
        <strain evidence="5">KH569_7</strain>
    </source>
</reference>
<sequence>MTTLPNYFNTIIVVITYNPGPGFKNQIERYVEIADKTIIVDNGSAQDVALYIPKDLDKHFVVVKSSQNRGIAWGLNQGVLYAKNNNYLYLLSFDQDSLPIHEILDCYADVLCHIDNIGLIGTCFTEQKVIIPSNITYSSKKTLITSGTLHSVKIFDEIGLYDEQLFIDSVDFDFVLRVRKKYRVLCVNQPLIYHELGSPITKYGITSSNHNAIRRYYMSRNHLLISKRYWKNYPLWVLKKNVLFFCAIIKMILVENNMKEKLLHTVQGLRDAFNLR</sequence>
<organism evidence="5 6">
    <name type="scientific">Bacteroides muris</name>
    <name type="common">ex Fokt et al. 2023</name>
    <dbReference type="NCBI Taxonomy" id="2937417"/>
    <lineage>
        <taxon>Bacteria</taxon>
        <taxon>Pseudomonadati</taxon>
        <taxon>Bacteroidota</taxon>
        <taxon>Bacteroidia</taxon>
        <taxon>Bacteroidales</taxon>
        <taxon>Bacteroidaceae</taxon>
        <taxon>Bacteroides</taxon>
    </lineage>
</organism>
<dbReference type="Proteomes" id="UP001143810">
    <property type="component" value="Unassembled WGS sequence"/>
</dbReference>
<dbReference type="AlphaFoldDB" id="A0A9X2SUL3"/>
<keyword evidence="3 5" id="KW-0808">Transferase</keyword>
<keyword evidence="2 5" id="KW-0328">Glycosyltransferase</keyword>
<dbReference type="EMBL" id="JAMZEE010000004">
    <property type="protein sequence ID" value="MCR6507179.1"/>
    <property type="molecule type" value="Genomic_DNA"/>
</dbReference>